<dbReference type="InterPro" id="IPR000092">
    <property type="entry name" value="Polyprenyl_synt"/>
</dbReference>
<gene>
    <name evidence="7" type="ORF">DAY19_11290</name>
</gene>
<evidence type="ECO:0000256" key="1">
    <source>
        <dbReference type="ARBA" id="ARBA00001946"/>
    </source>
</evidence>
<evidence type="ECO:0000256" key="5">
    <source>
        <dbReference type="ARBA" id="ARBA00022842"/>
    </source>
</evidence>
<organism evidence="7 8">
    <name type="scientific">Halobacteriovorax vibrionivorans</name>
    <dbReference type="NCBI Taxonomy" id="2152716"/>
    <lineage>
        <taxon>Bacteria</taxon>
        <taxon>Pseudomonadati</taxon>
        <taxon>Bdellovibrionota</taxon>
        <taxon>Bacteriovoracia</taxon>
        <taxon>Bacteriovoracales</taxon>
        <taxon>Halobacteriovoraceae</taxon>
        <taxon>Halobacteriovorax</taxon>
    </lineage>
</organism>
<dbReference type="SFLD" id="SFLDS00005">
    <property type="entry name" value="Isoprenoid_Synthase_Type_I"/>
    <property type="match status" value="1"/>
</dbReference>
<evidence type="ECO:0000256" key="3">
    <source>
        <dbReference type="ARBA" id="ARBA00022679"/>
    </source>
</evidence>
<name>A0ABY0ID32_9BACT</name>
<evidence type="ECO:0000313" key="8">
    <source>
        <dbReference type="Proteomes" id="UP000443582"/>
    </source>
</evidence>
<accession>A0ABY0ID32</accession>
<protein>
    <submittedName>
        <fullName evidence="7">Polyprenyl synthetase family protein</fullName>
    </submittedName>
</protein>
<keyword evidence="8" id="KW-1185">Reference proteome</keyword>
<evidence type="ECO:0000256" key="4">
    <source>
        <dbReference type="ARBA" id="ARBA00022723"/>
    </source>
</evidence>
<keyword evidence="5" id="KW-0460">Magnesium</keyword>
<dbReference type="Pfam" id="PF00348">
    <property type="entry name" value="polyprenyl_synt"/>
    <property type="match status" value="1"/>
</dbReference>
<dbReference type="RefSeq" id="WP_115362499.1">
    <property type="nucleotide sequence ID" value="NZ_QDKL01000003.1"/>
</dbReference>
<dbReference type="EMBL" id="QDKL01000003">
    <property type="protein sequence ID" value="RZF20562.1"/>
    <property type="molecule type" value="Genomic_DNA"/>
</dbReference>
<dbReference type="Gene3D" id="1.10.600.10">
    <property type="entry name" value="Farnesyl Diphosphate Synthase"/>
    <property type="match status" value="1"/>
</dbReference>
<dbReference type="PANTHER" id="PTHR12001">
    <property type="entry name" value="GERANYLGERANYL PYROPHOSPHATE SYNTHASE"/>
    <property type="match status" value="1"/>
</dbReference>
<sequence>MNEFLESIPPQILDKSVNIDLEIKSSNCLEAVKDALEKTVLSGGKRLRPMLTYLMADFFNAHDKNDVTICARAIEMVHAASLAHDDVIDNATQRRGNPSINVEASNKKAVLAGDYLLADVILSLSQIGSVKILQTMSQVIQELAIGEWIQSDALESRIYSKEVIEKIAFHKTASVMGWCCWSGAYVGLEDEEIANKAARFGHLIGIAFQMIDDTLDFSDGESLKDAHLDLEANLVNSVIYDYLDKNPLKMDAYQKGEDLKDIVELDQVHPNVENIKSEANALIEEANDILHEIRTSLLERGFNEERLSETIKPLELIGGFILNRKS</sequence>
<dbReference type="SUPFAM" id="SSF48576">
    <property type="entry name" value="Terpenoid synthases"/>
    <property type="match status" value="1"/>
</dbReference>
<dbReference type="Proteomes" id="UP000443582">
    <property type="component" value="Unassembled WGS sequence"/>
</dbReference>
<evidence type="ECO:0000313" key="7">
    <source>
        <dbReference type="EMBL" id="RZF20562.1"/>
    </source>
</evidence>
<comment type="caution">
    <text evidence="7">The sequence shown here is derived from an EMBL/GenBank/DDBJ whole genome shotgun (WGS) entry which is preliminary data.</text>
</comment>
<keyword evidence="4" id="KW-0479">Metal-binding</keyword>
<evidence type="ECO:0000256" key="2">
    <source>
        <dbReference type="ARBA" id="ARBA00006706"/>
    </source>
</evidence>
<comment type="similarity">
    <text evidence="2 6">Belongs to the FPP/GGPP synthase family.</text>
</comment>
<dbReference type="CDD" id="cd00685">
    <property type="entry name" value="Trans_IPPS_HT"/>
    <property type="match status" value="1"/>
</dbReference>
<dbReference type="PANTHER" id="PTHR12001:SF69">
    <property type="entry name" value="ALL TRANS-POLYPRENYL-DIPHOSPHATE SYNTHASE PDSS1"/>
    <property type="match status" value="1"/>
</dbReference>
<proteinExistence type="inferred from homology"/>
<keyword evidence="3 6" id="KW-0808">Transferase</keyword>
<comment type="cofactor">
    <cofactor evidence="1">
        <name>Mg(2+)</name>
        <dbReference type="ChEBI" id="CHEBI:18420"/>
    </cofactor>
</comment>
<dbReference type="InterPro" id="IPR008949">
    <property type="entry name" value="Isoprenoid_synthase_dom_sf"/>
</dbReference>
<reference evidence="8" key="1">
    <citation type="journal article" date="2019" name="Int. J. Syst. Evol. Microbiol.">
        <title>Halobacteriovorax valvorus sp. nov., a novel prokaryotic predator isolated from coastal seawater of China.</title>
        <authorList>
            <person name="Chen M.-X."/>
        </authorList>
    </citation>
    <scope>NUCLEOTIDE SEQUENCE [LARGE SCALE GENOMIC DNA]</scope>
    <source>
        <strain evidence="8">BL9</strain>
    </source>
</reference>
<evidence type="ECO:0000256" key="6">
    <source>
        <dbReference type="RuleBase" id="RU004466"/>
    </source>
</evidence>